<comment type="caution">
    <text evidence="1">The sequence shown here is derived from an EMBL/GenBank/DDBJ whole genome shotgun (WGS) entry which is preliminary data.</text>
</comment>
<name>A0ABQ7QAL0_PLUXY</name>
<sequence length="94" mass="10018">MMRKLQALHNGIGMMTPVGSLPLVAARGGGGCWTRWARSWRRCWRSAPPACGAPTCCASTGSASTASCRSRGSATRAWCPACARSTWCAWRDPS</sequence>
<evidence type="ECO:0000313" key="2">
    <source>
        <dbReference type="Proteomes" id="UP000823941"/>
    </source>
</evidence>
<gene>
    <name evidence="1" type="ORF">JYU34_014829</name>
</gene>
<evidence type="ECO:0000313" key="1">
    <source>
        <dbReference type="EMBL" id="KAG7301800.1"/>
    </source>
</evidence>
<dbReference type="Proteomes" id="UP000823941">
    <property type="component" value="Chromosome 19"/>
</dbReference>
<protein>
    <submittedName>
        <fullName evidence="1">Uncharacterized protein</fullName>
    </submittedName>
</protein>
<reference evidence="1 2" key="1">
    <citation type="submission" date="2021-06" db="EMBL/GenBank/DDBJ databases">
        <title>A haploid diamondback moth (Plutella xylostella L.) genome assembly resolves 31 chromosomes and identifies a diamide resistance mutation.</title>
        <authorList>
            <person name="Ward C.M."/>
            <person name="Perry K.D."/>
            <person name="Baker G."/>
            <person name="Powis K."/>
            <person name="Heckel D.G."/>
            <person name="Baxter S.W."/>
        </authorList>
    </citation>
    <scope>NUCLEOTIDE SEQUENCE [LARGE SCALE GENOMIC DNA]</scope>
    <source>
        <strain evidence="1 2">LV</strain>
        <tissue evidence="1">Single pupa</tissue>
    </source>
</reference>
<proteinExistence type="predicted"/>
<accession>A0ABQ7QAL0</accession>
<organism evidence="1 2">
    <name type="scientific">Plutella xylostella</name>
    <name type="common">Diamondback moth</name>
    <name type="synonym">Plutella maculipennis</name>
    <dbReference type="NCBI Taxonomy" id="51655"/>
    <lineage>
        <taxon>Eukaryota</taxon>
        <taxon>Metazoa</taxon>
        <taxon>Ecdysozoa</taxon>
        <taxon>Arthropoda</taxon>
        <taxon>Hexapoda</taxon>
        <taxon>Insecta</taxon>
        <taxon>Pterygota</taxon>
        <taxon>Neoptera</taxon>
        <taxon>Endopterygota</taxon>
        <taxon>Lepidoptera</taxon>
        <taxon>Glossata</taxon>
        <taxon>Ditrysia</taxon>
        <taxon>Yponomeutoidea</taxon>
        <taxon>Plutellidae</taxon>
        <taxon>Plutella</taxon>
    </lineage>
</organism>
<keyword evidence="2" id="KW-1185">Reference proteome</keyword>
<dbReference type="EMBL" id="JAHIBW010000019">
    <property type="protein sequence ID" value="KAG7301800.1"/>
    <property type="molecule type" value="Genomic_DNA"/>
</dbReference>